<evidence type="ECO:0000256" key="2">
    <source>
        <dbReference type="ARBA" id="ARBA00005062"/>
    </source>
</evidence>
<name>A0ABY8US91_9BACI</name>
<keyword evidence="15" id="KW-1185">Reference proteome</keyword>
<evidence type="ECO:0000256" key="11">
    <source>
        <dbReference type="RuleBase" id="RU004171"/>
    </source>
</evidence>
<evidence type="ECO:0000256" key="5">
    <source>
        <dbReference type="ARBA" id="ARBA00013376"/>
    </source>
</evidence>
<dbReference type="Gene3D" id="3.40.50.720">
    <property type="entry name" value="NAD(P)-binding Rossmann-like Domain"/>
    <property type="match status" value="1"/>
</dbReference>
<reference evidence="14 15" key="1">
    <citation type="submission" date="2023-05" db="EMBL/GenBank/DDBJ databases">
        <title>Comparative genomics reveals the evidence of polycyclic aromatic hydrocarbons degradation in moderately halophilic genus Pontibacillus.</title>
        <authorList>
            <person name="Yang H."/>
            <person name="Qian Z."/>
        </authorList>
    </citation>
    <scope>NUCLEOTIDE SEQUENCE [LARGE SCALE GENOMIC DNA]</scope>
    <source>
        <strain evidence="15">HN14</strain>
    </source>
</reference>
<keyword evidence="7 10" id="KW-0791">Threonine biosynthesis</keyword>
<dbReference type="PANTHER" id="PTHR43331">
    <property type="entry name" value="HOMOSERINE DEHYDROGENASE"/>
    <property type="match status" value="1"/>
</dbReference>
<dbReference type="RefSeq" id="WP_231416812.1">
    <property type="nucleotide sequence ID" value="NZ_CP126446.1"/>
</dbReference>
<dbReference type="PANTHER" id="PTHR43331:SF1">
    <property type="entry name" value="HOMOSERINE DEHYDROGENASE"/>
    <property type="match status" value="1"/>
</dbReference>
<protein>
    <recommendedName>
        <fullName evidence="5 10">Homoserine dehydrogenase</fullName>
        <ecNumber evidence="4 10">1.1.1.3</ecNumber>
    </recommendedName>
</protein>
<keyword evidence="10" id="KW-0521">NADP</keyword>
<dbReference type="NCBIfam" id="NF004976">
    <property type="entry name" value="PRK06349.1"/>
    <property type="match status" value="1"/>
</dbReference>
<sequence>MTIRVGLLGYGTVGKGFAETIQSHQERLQNLLEGEPVEIASILVKNPTKKREFPHSSLVTTDFNELFLQDIDVVIDAIVGEEPAFSYCKKAIESGKHVITANKQMFAKHGKTLKKLAEKCDVSLGYESTTVAGTPIIRTLSQLLQVNRVERFEGILNGTSNFILTRMKENKVSFDQALQEAKDKGYAEADPSNDINGRDAFYKLMIVSELIYGKQPNWNEVFVEGIDVIRSDHIEEASFMGKKIKHIATIEWKDGDVRASIQPIALTHHHPLYAIDHEQNGVVIHTDLAGPLTLAGPGAGASTTASGMLEDLVHIFQKTNRKTHQLL</sequence>
<keyword evidence="8 10" id="KW-0560">Oxidoreductase</keyword>
<evidence type="ECO:0000256" key="4">
    <source>
        <dbReference type="ARBA" id="ARBA00013213"/>
    </source>
</evidence>
<dbReference type="Pfam" id="PF03447">
    <property type="entry name" value="NAD_binding_3"/>
    <property type="match status" value="1"/>
</dbReference>
<evidence type="ECO:0000313" key="15">
    <source>
        <dbReference type="Proteomes" id="UP001236652"/>
    </source>
</evidence>
<dbReference type="InterPro" id="IPR022697">
    <property type="entry name" value="HDH_short"/>
</dbReference>
<evidence type="ECO:0000256" key="6">
    <source>
        <dbReference type="ARBA" id="ARBA00022605"/>
    </source>
</evidence>
<dbReference type="InterPro" id="IPR005106">
    <property type="entry name" value="Asp/hSer_DH_NAD-bd"/>
</dbReference>
<evidence type="ECO:0000256" key="3">
    <source>
        <dbReference type="ARBA" id="ARBA00006753"/>
    </source>
</evidence>
<comment type="pathway">
    <text evidence="2 10">Amino-acid biosynthesis; L-methionine biosynthesis via de novo pathway; L-homoserine from L-aspartate: step 3/3.</text>
</comment>
<evidence type="ECO:0000256" key="9">
    <source>
        <dbReference type="ARBA" id="ARBA00023167"/>
    </source>
</evidence>
<comment type="pathway">
    <text evidence="1 10">Amino-acid biosynthesis; L-threonine biosynthesis; L-threonine from L-aspartate: step 3/5.</text>
</comment>
<feature type="domain" description="Homoserine dehydrogenase catalytic" evidence="12">
    <location>
        <begin position="135"/>
        <end position="313"/>
    </location>
</feature>
<feature type="domain" description="Aspartate/homoserine dehydrogenase NAD-binding" evidence="13">
    <location>
        <begin position="9"/>
        <end position="124"/>
    </location>
</feature>
<evidence type="ECO:0000313" key="14">
    <source>
        <dbReference type="EMBL" id="WIF96540.1"/>
    </source>
</evidence>
<dbReference type="SUPFAM" id="SSF51735">
    <property type="entry name" value="NAD(P)-binding Rossmann-fold domains"/>
    <property type="match status" value="1"/>
</dbReference>
<dbReference type="EMBL" id="CP126446">
    <property type="protein sequence ID" value="WIF96540.1"/>
    <property type="molecule type" value="Genomic_DNA"/>
</dbReference>
<evidence type="ECO:0000256" key="7">
    <source>
        <dbReference type="ARBA" id="ARBA00022697"/>
    </source>
</evidence>
<dbReference type="SUPFAM" id="SSF55347">
    <property type="entry name" value="Glyceraldehyde-3-phosphate dehydrogenase-like, C-terminal domain"/>
    <property type="match status" value="1"/>
</dbReference>
<dbReference type="InterPro" id="IPR036291">
    <property type="entry name" value="NAD(P)-bd_dom_sf"/>
</dbReference>
<dbReference type="PROSITE" id="PS01042">
    <property type="entry name" value="HOMOSER_DHGENASE"/>
    <property type="match status" value="1"/>
</dbReference>
<evidence type="ECO:0000256" key="8">
    <source>
        <dbReference type="ARBA" id="ARBA00023002"/>
    </source>
</evidence>
<dbReference type="InterPro" id="IPR019811">
    <property type="entry name" value="HDH_CS"/>
</dbReference>
<evidence type="ECO:0000256" key="10">
    <source>
        <dbReference type="RuleBase" id="RU000579"/>
    </source>
</evidence>
<keyword evidence="9 10" id="KW-0486">Methionine biosynthesis</keyword>
<dbReference type="EC" id="1.1.1.3" evidence="4 10"/>
<dbReference type="Gene3D" id="3.30.360.10">
    <property type="entry name" value="Dihydrodipicolinate Reductase, domain 2"/>
    <property type="match status" value="1"/>
</dbReference>
<comment type="similarity">
    <text evidence="3 11">Belongs to the homoserine dehydrogenase family.</text>
</comment>
<proteinExistence type="inferred from homology"/>
<gene>
    <name evidence="14" type="ORF">QNI29_12340</name>
</gene>
<keyword evidence="6 10" id="KW-0028">Amino-acid biosynthesis</keyword>
<evidence type="ECO:0000259" key="12">
    <source>
        <dbReference type="Pfam" id="PF00742"/>
    </source>
</evidence>
<accession>A0ABY8US91</accession>
<evidence type="ECO:0000259" key="13">
    <source>
        <dbReference type="Pfam" id="PF03447"/>
    </source>
</evidence>
<comment type="catalytic activity">
    <reaction evidence="10">
        <text>L-homoserine + NADP(+) = L-aspartate 4-semialdehyde + NADPH + H(+)</text>
        <dbReference type="Rhea" id="RHEA:15761"/>
        <dbReference type="ChEBI" id="CHEBI:15378"/>
        <dbReference type="ChEBI" id="CHEBI:57476"/>
        <dbReference type="ChEBI" id="CHEBI:57783"/>
        <dbReference type="ChEBI" id="CHEBI:58349"/>
        <dbReference type="ChEBI" id="CHEBI:537519"/>
        <dbReference type="EC" id="1.1.1.3"/>
    </reaction>
</comment>
<dbReference type="PIRSF" id="PIRSF036497">
    <property type="entry name" value="HDH_short"/>
    <property type="match status" value="1"/>
</dbReference>
<evidence type="ECO:0000256" key="1">
    <source>
        <dbReference type="ARBA" id="ARBA00005056"/>
    </source>
</evidence>
<dbReference type="InterPro" id="IPR001342">
    <property type="entry name" value="HDH_cat"/>
</dbReference>
<organism evidence="14 15">
    <name type="scientific">Pontibacillus chungwhensis</name>
    <dbReference type="NCBI Taxonomy" id="265426"/>
    <lineage>
        <taxon>Bacteria</taxon>
        <taxon>Bacillati</taxon>
        <taxon>Bacillota</taxon>
        <taxon>Bacilli</taxon>
        <taxon>Bacillales</taxon>
        <taxon>Bacillaceae</taxon>
        <taxon>Pontibacillus</taxon>
    </lineage>
</organism>
<dbReference type="Pfam" id="PF00742">
    <property type="entry name" value="Homoserine_dh"/>
    <property type="match status" value="1"/>
</dbReference>
<dbReference type="Proteomes" id="UP001236652">
    <property type="component" value="Chromosome"/>
</dbReference>